<evidence type="ECO:0000256" key="6">
    <source>
        <dbReference type="RuleBase" id="RU361182"/>
    </source>
</evidence>
<dbReference type="PANTHER" id="PTHR14986">
    <property type="entry name" value="RURM1 PROTEIN"/>
    <property type="match status" value="1"/>
</dbReference>
<dbReference type="SUPFAM" id="SSF54285">
    <property type="entry name" value="MoaD/ThiS"/>
    <property type="match status" value="1"/>
</dbReference>
<keyword evidence="3 5" id="KW-0819">tRNA processing</keyword>
<dbReference type="InterPro" id="IPR016155">
    <property type="entry name" value="Mopterin_synth/thiamin_S_b"/>
</dbReference>
<evidence type="ECO:0000256" key="4">
    <source>
        <dbReference type="ARBA" id="ARBA00022786"/>
    </source>
</evidence>
<dbReference type="HAMAP" id="MF_03048">
    <property type="entry name" value="Urm1"/>
    <property type="match status" value="1"/>
</dbReference>
<comment type="pathway">
    <text evidence="5 6">tRNA modification; 5-methoxycarbonylmethyl-2-thiouridine-tRNA biosynthesis.</text>
</comment>
<proteinExistence type="inferred from homology"/>
<evidence type="ECO:0000256" key="3">
    <source>
        <dbReference type="ARBA" id="ARBA00022694"/>
    </source>
</evidence>
<dbReference type="InterPro" id="IPR015221">
    <property type="entry name" value="Urm1"/>
</dbReference>
<organism evidence="7 8">
    <name type="scientific">Steinernema hermaphroditum</name>
    <dbReference type="NCBI Taxonomy" id="289476"/>
    <lineage>
        <taxon>Eukaryota</taxon>
        <taxon>Metazoa</taxon>
        <taxon>Ecdysozoa</taxon>
        <taxon>Nematoda</taxon>
        <taxon>Chromadorea</taxon>
        <taxon>Rhabditida</taxon>
        <taxon>Tylenchina</taxon>
        <taxon>Panagrolaimomorpha</taxon>
        <taxon>Strongyloidoidea</taxon>
        <taxon>Steinernematidae</taxon>
        <taxon>Steinernema</taxon>
    </lineage>
</organism>
<dbReference type="GO" id="GO:0032447">
    <property type="term" value="P:protein urmylation"/>
    <property type="evidence" value="ECO:0007669"/>
    <property type="project" value="UniProtKB-UniRule"/>
</dbReference>
<dbReference type="Proteomes" id="UP001175271">
    <property type="component" value="Unassembled WGS sequence"/>
</dbReference>
<accession>A0AA39LVY7</accession>
<keyword evidence="4 5" id="KW-0833">Ubl conjugation pathway</keyword>
<dbReference type="CDD" id="cd01764">
    <property type="entry name" value="Ubl_Urm1"/>
    <property type="match status" value="1"/>
</dbReference>
<dbReference type="GO" id="GO:0005829">
    <property type="term" value="C:cytosol"/>
    <property type="evidence" value="ECO:0007669"/>
    <property type="project" value="UniProtKB-UniRule"/>
</dbReference>
<name>A0AA39LVY7_9BILA</name>
<comment type="PTM">
    <text evidence="5">C-terminal thiocarboxylation occurs in 2 steps, it is first acyl-adenylated (-COAMP) via the hesA/moeB/thiF part of the MOCS3/UBA4 homolog, then thiocarboxylated (-COSH) via the rhodanese domain of the MOCS3/UBA4 homolog.</text>
</comment>
<keyword evidence="2 5" id="KW-1017">Isopeptide bond</keyword>
<evidence type="ECO:0000313" key="7">
    <source>
        <dbReference type="EMBL" id="KAK0411588.1"/>
    </source>
</evidence>
<evidence type="ECO:0000313" key="8">
    <source>
        <dbReference type="Proteomes" id="UP001175271"/>
    </source>
</evidence>
<feature type="cross-link" description="Glycyl lysine isopeptide (Gly-Lys) (interchain with K-? in acceptor proteins)" evidence="5">
    <location>
        <position position="99"/>
    </location>
</feature>
<comment type="similarity">
    <text evidence="5 6">Belongs to the URM1 family.</text>
</comment>
<feature type="modified residue" description="1-thioglycine" evidence="5">
    <location>
        <position position="99"/>
    </location>
</feature>
<dbReference type="GO" id="GO:0002098">
    <property type="term" value="P:tRNA wobble uridine modification"/>
    <property type="evidence" value="ECO:0007669"/>
    <property type="project" value="UniProtKB-UniRule"/>
</dbReference>
<dbReference type="AlphaFoldDB" id="A0AA39LVY7"/>
<dbReference type="PIRSF" id="PIRSF037379">
    <property type="entry name" value="Ubiquitin-related_modifier_1"/>
    <property type="match status" value="1"/>
</dbReference>
<dbReference type="Gene3D" id="3.10.20.30">
    <property type="match status" value="1"/>
</dbReference>
<dbReference type="Pfam" id="PF09138">
    <property type="entry name" value="Urm1"/>
    <property type="match status" value="1"/>
</dbReference>
<gene>
    <name evidence="7" type="ORF">QR680_005730</name>
</gene>
<dbReference type="InterPro" id="IPR012675">
    <property type="entry name" value="Beta-grasp_dom_sf"/>
</dbReference>
<dbReference type="EMBL" id="JAUCMV010000003">
    <property type="protein sequence ID" value="KAK0411588.1"/>
    <property type="molecule type" value="Genomic_DNA"/>
</dbReference>
<sequence length="99" mass="10929">MMKLALEFAGGSQTLVNNQTRHDIELDDGKEWLMSDLLDWILKNMLAECSTPDLLIKDGTVRPGILVLVNDTDWELLGNLDTVISEGDTVTFLSTLHGG</sequence>
<keyword evidence="1 5" id="KW-0963">Cytoplasm</keyword>
<evidence type="ECO:0000256" key="1">
    <source>
        <dbReference type="ARBA" id="ARBA00022490"/>
    </source>
</evidence>
<keyword evidence="8" id="KW-1185">Reference proteome</keyword>
<evidence type="ECO:0000256" key="5">
    <source>
        <dbReference type="HAMAP-Rule" id="MF_03048"/>
    </source>
</evidence>
<protein>
    <recommendedName>
        <fullName evidence="5">Ubiquitin-related modifier 1 homolog</fullName>
    </recommendedName>
</protein>
<comment type="function">
    <text evidence="5">Acts as a sulfur carrier required for 2-thiolation of mcm(5)S(2)U at tRNA wobble positions of cytosolic tRNA(Lys), tRNA(Glu) and tRNA(Gln). Serves as sulfur donor in tRNA 2-thiolation reaction by being thiocarboxylated (-COSH) at its C-terminus by the MOCS3/UBA4 homolog. The sulfur is then transferred to tRNA to form 2-thiolation of mcm(5)S(2)U. Also acts as a ubiquitin-like protein (UBL) that is covalently conjugated via an isopeptide bond to lysine residues of target proteins. The thiocarboxylated form serves as substrate for conjugation and oxidative stress specifically induces the formation of UBL-protein conjugates.</text>
</comment>
<comment type="caution">
    <text evidence="7">The sequence shown here is derived from an EMBL/GenBank/DDBJ whole genome shotgun (WGS) entry which is preliminary data.</text>
</comment>
<evidence type="ECO:0000256" key="2">
    <source>
        <dbReference type="ARBA" id="ARBA00022499"/>
    </source>
</evidence>
<dbReference type="GO" id="GO:0034227">
    <property type="term" value="P:tRNA thio-modification"/>
    <property type="evidence" value="ECO:0007669"/>
    <property type="project" value="UniProtKB-UniRule"/>
</dbReference>
<comment type="subcellular location">
    <subcellularLocation>
        <location evidence="5 6">Cytoplasm</location>
    </subcellularLocation>
</comment>
<reference evidence="7" key="1">
    <citation type="submission" date="2023-06" db="EMBL/GenBank/DDBJ databases">
        <title>Genomic analysis of the entomopathogenic nematode Steinernema hermaphroditum.</title>
        <authorList>
            <person name="Schwarz E.M."/>
            <person name="Heppert J.K."/>
            <person name="Baniya A."/>
            <person name="Schwartz H.T."/>
            <person name="Tan C.-H."/>
            <person name="Antoshechkin I."/>
            <person name="Sternberg P.W."/>
            <person name="Goodrich-Blair H."/>
            <person name="Dillman A.R."/>
        </authorList>
    </citation>
    <scope>NUCLEOTIDE SEQUENCE</scope>
    <source>
        <strain evidence="7">PS9179</strain>
        <tissue evidence="7">Whole animal</tissue>
    </source>
</reference>